<evidence type="ECO:0000256" key="4">
    <source>
        <dbReference type="ARBA" id="ARBA00023136"/>
    </source>
</evidence>
<dbReference type="PANTHER" id="PTHR10671:SF108">
    <property type="entry name" value="CLAUDIN FAMILY PROTEIN-RELATED"/>
    <property type="match status" value="1"/>
</dbReference>
<organism evidence="7">
    <name type="scientific">Eutreptiella gymnastica</name>
    <dbReference type="NCBI Taxonomy" id="73025"/>
    <lineage>
        <taxon>Eukaryota</taxon>
        <taxon>Discoba</taxon>
        <taxon>Euglenozoa</taxon>
        <taxon>Euglenida</taxon>
        <taxon>Spirocuta</taxon>
        <taxon>Euglenophyceae</taxon>
        <taxon>Eutreptiales</taxon>
        <taxon>Eutreptiaceae</taxon>
        <taxon>Eutreptiella</taxon>
    </lineage>
</organism>
<comment type="subcellular location">
    <subcellularLocation>
        <location evidence="1">Membrane</location>
        <topology evidence="1">Multi-pass membrane protein</topology>
    </subcellularLocation>
</comment>
<feature type="transmembrane region" description="Helical" evidence="6">
    <location>
        <begin position="246"/>
        <end position="269"/>
    </location>
</feature>
<reference evidence="7" key="1">
    <citation type="submission" date="2021-01" db="EMBL/GenBank/DDBJ databases">
        <authorList>
            <person name="Corre E."/>
            <person name="Pelletier E."/>
            <person name="Niang G."/>
            <person name="Scheremetjew M."/>
            <person name="Finn R."/>
            <person name="Kale V."/>
            <person name="Holt S."/>
            <person name="Cochrane G."/>
            <person name="Meng A."/>
            <person name="Brown T."/>
            <person name="Cohen L."/>
        </authorList>
    </citation>
    <scope>NUCLEOTIDE SEQUENCE</scope>
    <source>
        <strain evidence="7">NIES-381</strain>
    </source>
</reference>
<evidence type="ECO:0000313" key="7">
    <source>
        <dbReference type="EMBL" id="CAD9009639.1"/>
    </source>
</evidence>
<proteinExistence type="predicted"/>
<keyword evidence="4 6" id="KW-0472">Membrane</keyword>
<feature type="region of interest" description="Disordered" evidence="5">
    <location>
        <begin position="274"/>
        <end position="391"/>
    </location>
</feature>
<feature type="compositionally biased region" description="Basic and acidic residues" evidence="5">
    <location>
        <begin position="31"/>
        <end position="52"/>
    </location>
</feature>
<protein>
    <submittedName>
        <fullName evidence="7">Uncharacterized protein</fullName>
    </submittedName>
</protein>
<gene>
    <name evidence="7" type="ORF">EGYM00392_LOCUS20734</name>
</gene>
<feature type="compositionally biased region" description="Basic and acidic residues" evidence="5">
    <location>
        <begin position="355"/>
        <end position="378"/>
    </location>
</feature>
<evidence type="ECO:0000256" key="1">
    <source>
        <dbReference type="ARBA" id="ARBA00004141"/>
    </source>
</evidence>
<sequence>MWIFKRQARQGTEGPEGRRKRWACGGCNPFRRRDPKQEEERQRAKSDPHPDPLTDPNGRRVAQPKLALNRQTIVCRQWLALISVLLSTVATALAVMATVIPEWSVVHGRGVAPVPPHSMPSPPPGAISYTFRSGLWKECAKYWLPNVEPNESCQPLDLDAAPCRTQFIVARVLSITGIVTAFFMVSMAFVISLDSKSGGPFWGCALVMGTLAMVCFMVPLVMWATIQNENEPTTCIAPGSSLSYALWFQVLALSLMGLALILILCQPMVSCGPPNSSRRPLPPPPEAPRLPFPKRQDKDRHGKYEAPRTFTDPLSPGNPPLIVIERDPAVEAGDHGYSNGGPYTPADDANLSAESDLRSHDRDLHSGHHQPGDWDASGHVHGHGTSDDLQPSYMYLDDHVQLYPPPAVDLEGDSIPEVGAHDIPSPELW</sequence>
<dbReference type="Gene3D" id="1.20.140.150">
    <property type="match status" value="1"/>
</dbReference>
<feature type="compositionally biased region" description="Basic and acidic residues" evidence="5">
    <location>
        <begin position="294"/>
        <end position="306"/>
    </location>
</feature>
<accession>A0A7S1NCH9</accession>
<dbReference type="AlphaFoldDB" id="A0A7S1NCH9"/>
<keyword evidence="2 6" id="KW-0812">Transmembrane</keyword>
<dbReference type="GO" id="GO:0016020">
    <property type="term" value="C:membrane"/>
    <property type="evidence" value="ECO:0007669"/>
    <property type="project" value="UniProtKB-SubCell"/>
</dbReference>
<feature type="transmembrane region" description="Helical" evidence="6">
    <location>
        <begin position="168"/>
        <end position="191"/>
    </location>
</feature>
<evidence type="ECO:0000256" key="6">
    <source>
        <dbReference type="SAM" id="Phobius"/>
    </source>
</evidence>
<dbReference type="PANTHER" id="PTHR10671">
    <property type="entry name" value="EPITHELIAL MEMBRANE PROTEIN-RELATED"/>
    <property type="match status" value="1"/>
</dbReference>
<keyword evidence="3 6" id="KW-1133">Transmembrane helix</keyword>
<evidence type="ECO:0000256" key="5">
    <source>
        <dbReference type="SAM" id="MobiDB-lite"/>
    </source>
</evidence>
<dbReference type="InterPro" id="IPR050579">
    <property type="entry name" value="PMP-22/EMP/MP20-like"/>
</dbReference>
<evidence type="ECO:0000256" key="2">
    <source>
        <dbReference type="ARBA" id="ARBA00022692"/>
    </source>
</evidence>
<feature type="region of interest" description="Disordered" evidence="5">
    <location>
        <begin position="404"/>
        <end position="429"/>
    </location>
</feature>
<evidence type="ECO:0000256" key="3">
    <source>
        <dbReference type="ARBA" id="ARBA00022989"/>
    </source>
</evidence>
<feature type="compositionally biased region" description="Basic and acidic residues" evidence="5">
    <location>
        <begin position="324"/>
        <end position="334"/>
    </location>
</feature>
<feature type="compositionally biased region" description="Pro residues" evidence="5">
    <location>
        <begin position="280"/>
        <end position="291"/>
    </location>
</feature>
<feature type="region of interest" description="Disordered" evidence="5">
    <location>
        <begin position="1"/>
        <end position="62"/>
    </location>
</feature>
<dbReference type="EMBL" id="HBGA01056336">
    <property type="protein sequence ID" value="CAD9009639.1"/>
    <property type="molecule type" value="Transcribed_RNA"/>
</dbReference>
<feature type="transmembrane region" description="Helical" evidence="6">
    <location>
        <begin position="203"/>
        <end position="226"/>
    </location>
</feature>
<name>A0A7S1NCH9_9EUGL</name>
<feature type="transmembrane region" description="Helical" evidence="6">
    <location>
        <begin position="78"/>
        <end position="100"/>
    </location>
</feature>